<dbReference type="InterPro" id="IPR014732">
    <property type="entry name" value="OMPdecase"/>
</dbReference>
<dbReference type="NCBIfam" id="TIGR01740">
    <property type="entry name" value="pyrF"/>
    <property type="match status" value="1"/>
</dbReference>
<evidence type="ECO:0000256" key="9">
    <source>
        <dbReference type="PIRSR" id="PIRSR614732-2"/>
    </source>
</evidence>
<evidence type="ECO:0000259" key="10">
    <source>
        <dbReference type="SMART" id="SM00934"/>
    </source>
</evidence>
<proteinExistence type="predicted"/>
<dbReference type="GO" id="GO:0006207">
    <property type="term" value="P:'de novo' pyrimidine nucleobase biosynthetic process"/>
    <property type="evidence" value="ECO:0007669"/>
    <property type="project" value="InterPro"/>
</dbReference>
<keyword evidence="5" id="KW-0665">Pyrimidine biosynthesis</keyword>
<feature type="active site" description="For OMPdecase activity" evidence="8">
    <location>
        <position position="76"/>
    </location>
</feature>
<dbReference type="PANTHER" id="PTHR32119">
    <property type="entry name" value="OROTIDINE 5'-PHOSPHATE DECARBOXYLASE"/>
    <property type="match status" value="1"/>
</dbReference>
<evidence type="ECO:0000313" key="12">
    <source>
        <dbReference type="Proteomes" id="UP000509448"/>
    </source>
</evidence>
<dbReference type="AlphaFoldDB" id="A0A4P2VF04"/>
<dbReference type="OrthoDB" id="94124at2157"/>
<dbReference type="InterPro" id="IPR011060">
    <property type="entry name" value="RibuloseP-bd_barrel"/>
</dbReference>
<feature type="binding site" evidence="9">
    <location>
        <position position="205"/>
    </location>
    <ligand>
        <name>substrate</name>
    </ligand>
</feature>
<feature type="domain" description="Orotidine 5'-phosphate decarboxylase" evidence="10">
    <location>
        <begin position="17"/>
        <end position="221"/>
    </location>
</feature>
<dbReference type="EMBL" id="AP018732">
    <property type="protein sequence ID" value="BBE42984.1"/>
    <property type="molecule type" value="Genomic_DNA"/>
</dbReference>
<feature type="binding site" evidence="9">
    <location>
        <position position="45"/>
    </location>
    <ligand>
        <name>substrate</name>
    </ligand>
</feature>
<feature type="active site" description="For OMPdecase activity" evidence="8">
    <location>
        <position position="79"/>
    </location>
</feature>
<reference evidence="11 12" key="1">
    <citation type="journal article" date="2019" name="ISME J.">
        <title>Isolation and characterization of a thermophilic sulfur- and iron-reducing thaumarchaeote from a terrestrial acidic hot spring.</title>
        <authorList>
            <person name="Kato S."/>
            <person name="Itoh T."/>
            <person name="Yuki M."/>
            <person name="Nagamori M."/>
            <person name="Ohnishi M."/>
            <person name="Uematsu K."/>
            <person name="Suzuki K."/>
            <person name="Takashina T."/>
            <person name="Ohkuma M."/>
        </authorList>
    </citation>
    <scope>NUCLEOTIDE SEQUENCE [LARGE SCALE GENOMIC DNA]</scope>
    <source>
        <strain evidence="11 12">NAS-02</strain>
    </source>
</reference>
<keyword evidence="4" id="KW-0210">Decarboxylase</keyword>
<dbReference type="GO" id="GO:0004590">
    <property type="term" value="F:orotidine-5'-phosphate decarboxylase activity"/>
    <property type="evidence" value="ECO:0007669"/>
    <property type="project" value="UniProtKB-EC"/>
</dbReference>
<dbReference type="Pfam" id="PF00215">
    <property type="entry name" value="OMPdecase"/>
    <property type="match status" value="1"/>
</dbReference>
<evidence type="ECO:0000256" key="8">
    <source>
        <dbReference type="PIRSR" id="PIRSR614732-1"/>
    </source>
</evidence>
<dbReference type="SUPFAM" id="SSF51366">
    <property type="entry name" value="Ribulose-phoshate binding barrel"/>
    <property type="match status" value="1"/>
</dbReference>
<dbReference type="UniPathway" id="UPA00070">
    <property type="reaction ID" value="UER00120"/>
</dbReference>
<feature type="binding site" evidence="9">
    <location>
        <position position="23"/>
    </location>
    <ligand>
        <name>substrate</name>
    </ligand>
</feature>
<name>A0A4P2VF04_9ARCH</name>
<evidence type="ECO:0000256" key="6">
    <source>
        <dbReference type="ARBA" id="ARBA00023239"/>
    </source>
</evidence>
<feature type="binding site" evidence="9">
    <location>
        <position position="206"/>
    </location>
    <ligand>
        <name>substrate</name>
    </ligand>
</feature>
<evidence type="ECO:0000256" key="2">
    <source>
        <dbReference type="ARBA" id="ARBA00012321"/>
    </source>
</evidence>
<dbReference type="InterPro" id="IPR013785">
    <property type="entry name" value="Aldolase_TIM"/>
</dbReference>
<dbReference type="InterPro" id="IPR001754">
    <property type="entry name" value="OMPdeCOase_dom"/>
</dbReference>
<keyword evidence="6 11" id="KW-0456">Lyase</keyword>
<evidence type="ECO:0000256" key="4">
    <source>
        <dbReference type="ARBA" id="ARBA00022793"/>
    </source>
</evidence>
<evidence type="ECO:0000256" key="3">
    <source>
        <dbReference type="ARBA" id="ARBA00021923"/>
    </source>
</evidence>
<evidence type="ECO:0000313" key="11">
    <source>
        <dbReference type="EMBL" id="BBE42984.1"/>
    </source>
</evidence>
<accession>A0A4P2VF04</accession>
<dbReference type="SMART" id="SM00934">
    <property type="entry name" value="OMPdecase"/>
    <property type="match status" value="1"/>
</dbReference>
<comment type="pathway">
    <text evidence="1">Pyrimidine metabolism; UMP biosynthesis via de novo pathway; UMP from orotate: step 2/2.</text>
</comment>
<evidence type="ECO:0000256" key="1">
    <source>
        <dbReference type="ARBA" id="ARBA00004861"/>
    </source>
</evidence>
<dbReference type="Gene3D" id="3.20.20.70">
    <property type="entry name" value="Aldolase class I"/>
    <property type="match status" value="1"/>
</dbReference>
<dbReference type="GO" id="GO:0005829">
    <property type="term" value="C:cytosol"/>
    <property type="evidence" value="ECO:0007669"/>
    <property type="project" value="TreeGrafter"/>
</dbReference>
<dbReference type="PANTHER" id="PTHR32119:SF2">
    <property type="entry name" value="OROTIDINE 5'-PHOSPHATE DECARBOXYLASE"/>
    <property type="match status" value="1"/>
</dbReference>
<keyword evidence="12" id="KW-1185">Reference proteome</keyword>
<dbReference type="EC" id="4.1.1.23" evidence="2"/>
<feature type="binding site" evidence="9">
    <location>
        <position position="129"/>
    </location>
    <ligand>
        <name>substrate</name>
    </ligand>
</feature>
<gene>
    <name evidence="11" type="ORF">NAS2_1610</name>
</gene>
<organism evidence="11 12">
    <name type="scientific">Conexivisphaera calida</name>
    <dbReference type="NCBI Taxonomy" id="1874277"/>
    <lineage>
        <taxon>Archaea</taxon>
        <taxon>Nitrososphaerota</taxon>
        <taxon>Conexivisphaeria</taxon>
        <taxon>Conexivisphaerales</taxon>
        <taxon>Conexivisphaeraceae</taxon>
        <taxon>Conexivisphaera</taxon>
    </lineage>
</organism>
<feature type="active site" description="For OMPdecase activity" evidence="8">
    <location>
        <position position="74"/>
    </location>
</feature>
<evidence type="ECO:0000256" key="5">
    <source>
        <dbReference type="ARBA" id="ARBA00022975"/>
    </source>
</evidence>
<dbReference type="GO" id="GO:0044205">
    <property type="term" value="P:'de novo' UMP biosynthetic process"/>
    <property type="evidence" value="ECO:0007669"/>
    <property type="project" value="UniProtKB-UniPathway"/>
</dbReference>
<evidence type="ECO:0000256" key="7">
    <source>
        <dbReference type="ARBA" id="ARBA00033428"/>
    </source>
</evidence>
<sequence length="236" mass="24232">MPGAFAARIIELSRKDPIVIALDDPLDDVLATLRELSLGVPLNLKVGWMPVLHGGLSAITRAKELAQGGLVIADLKIADVPHVSGGIARALFNAGADGVIIHGFLGPDVISEVVHSAQGSGVLVVAETTNPGASLCYPRCSDSIAAAARDAGADGIIAPATRPERITALRRIIGRDLVIVSPGVGAQGGDAAATIAAGADMIVVGRSIMRSKDPALELARLRSEALRSLPGHSVYR</sequence>
<dbReference type="Proteomes" id="UP000509448">
    <property type="component" value="Chromosome"/>
</dbReference>
<dbReference type="KEGG" id="ccai:NAS2_1610"/>
<protein>
    <recommendedName>
        <fullName evidence="3">Orotidine 5'-phosphate decarboxylase</fullName>
        <ecNumber evidence="2">4.1.1.23</ecNumber>
    </recommendedName>
    <alternativeName>
        <fullName evidence="7">OMP decarboxylase</fullName>
    </alternativeName>
</protein>